<name>A0ABS3ABB0_9PSED</name>
<evidence type="ECO:0000313" key="1">
    <source>
        <dbReference type="EMBL" id="MBN3964311.1"/>
    </source>
</evidence>
<proteinExistence type="predicted"/>
<comment type="caution">
    <text evidence="1">The sequence shown here is derived from an EMBL/GenBank/DDBJ whole genome shotgun (WGS) entry which is preliminary data.</text>
</comment>
<dbReference type="Proteomes" id="UP000772591">
    <property type="component" value="Unassembled WGS sequence"/>
</dbReference>
<protein>
    <submittedName>
        <fullName evidence="1">Uncharacterized protein</fullName>
    </submittedName>
</protein>
<sequence length="86" mass="9214">MTNKIDPSTLSGTELLLRQTHCPDTLATSSPEAITEAVTKEALPEDEEAPEEAVIAFKAALELLAARERATQLVALAKQAQKNKGK</sequence>
<evidence type="ECO:0000313" key="2">
    <source>
        <dbReference type="Proteomes" id="UP000772591"/>
    </source>
</evidence>
<keyword evidence="2" id="KW-1185">Reference proteome</keyword>
<gene>
    <name evidence="1" type="ORF">IMW75_03300</name>
</gene>
<dbReference type="RefSeq" id="WP_205891862.1">
    <property type="nucleotide sequence ID" value="NZ_JADEVO010000003.1"/>
</dbReference>
<dbReference type="EMBL" id="JADEVO010000003">
    <property type="protein sequence ID" value="MBN3964311.1"/>
    <property type="molecule type" value="Genomic_DNA"/>
</dbReference>
<accession>A0ABS3ABB0</accession>
<organism evidence="1 2">
    <name type="scientific">Pseudomonas gregormendelii</name>
    <dbReference type="NCBI Taxonomy" id="1628277"/>
    <lineage>
        <taxon>Bacteria</taxon>
        <taxon>Pseudomonadati</taxon>
        <taxon>Pseudomonadota</taxon>
        <taxon>Gammaproteobacteria</taxon>
        <taxon>Pseudomonadales</taxon>
        <taxon>Pseudomonadaceae</taxon>
        <taxon>Pseudomonas</taxon>
    </lineage>
</organism>
<reference evidence="1 2" key="1">
    <citation type="journal article" date="2021" name="Int. J. Syst. Evol. Microbiol.">
        <title>Pseudomonas piscium sp. nov., Pseudomonas pisciculturae sp. nov., Pseudomonas mucoides sp. nov. and Pseudomonas neuropathica sp. nov. isolated from rainbow trout.</title>
        <authorList>
            <person name="Duman M."/>
            <person name="Mulet M."/>
            <person name="Altun S."/>
            <person name="Saticioglu I.B."/>
            <person name="Gomila M."/>
            <person name="Lalucat J."/>
            <person name="Garcia-Valdes E."/>
        </authorList>
    </citation>
    <scope>NUCLEOTIDE SEQUENCE [LARGE SCALE GENOMIC DNA]</scope>
    <source>
        <strain evidence="1 2">LMG 28632</strain>
    </source>
</reference>